<dbReference type="InterPro" id="IPR036663">
    <property type="entry name" value="Fumarylacetoacetase_C_sf"/>
</dbReference>
<dbReference type="GO" id="GO:0018773">
    <property type="term" value="F:acetylpyruvate hydrolase activity"/>
    <property type="evidence" value="ECO:0007669"/>
    <property type="project" value="TreeGrafter"/>
</dbReference>
<accession>A0A6M9PMK3</accession>
<dbReference type="PANTHER" id="PTHR11820:SF7">
    <property type="entry name" value="ACYLPYRUVASE FAHD1, MITOCHONDRIAL"/>
    <property type="match status" value="1"/>
</dbReference>
<evidence type="ECO:0000256" key="1">
    <source>
        <dbReference type="ARBA" id="ARBA00022723"/>
    </source>
</evidence>
<dbReference type="GO" id="GO:0016853">
    <property type="term" value="F:isomerase activity"/>
    <property type="evidence" value="ECO:0007669"/>
    <property type="project" value="UniProtKB-KW"/>
</dbReference>
<name>A0A6M9PMK3_9BURK</name>
<proteinExistence type="predicted"/>
<evidence type="ECO:0000313" key="5">
    <source>
        <dbReference type="Proteomes" id="UP000500806"/>
    </source>
</evidence>
<protein>
    <submittedName>
        <fullName evidence="4">2-hydroxyhepta-2,4-diene-1,7-dioate isomerase</fullName>
    </submittedName>
</protein>
<sequence>MAQWLRFQHQGKTGLGQVLGDHIAVYQGDLFNNPQSTSEMLALADVTMDIPCVPSKMVAMVDNFHALVTKLEHAVPAEPLYFLKGNNSFLAANQVIRTPKSYSGKVVYEGELGIVIGKHCHEIDEVTAAKAIFGYTCINDVTAIEILNRDPGYAQWTRSKSFNTFGVFGPYITTDVDPSKLTIKTILNDQERQNYPISDMIFSPAQLVSFISQDMPLMPGDIIACGTSVGVGSMKPGSTVSIIIEGVGRLDNRFE</sequence>
<feature type="domain" description="Fumarylacetoacetase-like C-terminal" evidence="2">
    <location>
        <begin position="57"/>
        <end position="254"/>
    </location>
</feature>
<dbReference type="InterPro" id="IPR011234">
    <property type="entry name" value="Fumarylacetoacetase-like_C"/>
</dbReference>
<evidence type="ECO:0000259" key="2">
    <source>
        <dbReference type="Pfam" id="PF01557"/>
    </source>
</evidence>
<keyword evidence="1" id="KW-0479">Metal-binding</keyword>
<feature type="domain" description="Rv2993c-like N-terminal" evidence="3">
    <location>
        <begin position="4"/>
        <end position="47"/>
    </location>
</feature>
<dbReference type="PANTHER" id="PTHR11820">
    <property type="entry name" value="ACYLPYRUVASE"/>
    <property type="match status" value="1"/>
</dbReference>
<dbReference type="RefSeq" id="WP_173941934.1">
    <property type="nucleotide sequence ID" value="NZ_CBCSCD010000002.1"/>
</dbReference>
<dbReference type="AlphaFoldDB" id="A0A6M9PMK3"/>
<dbReference type="Pfam" id="PF10370">
    <property type="entry name" value="Rv2993c-like_N"/>
    <property type="match status" value="1"/>
</dbReference>
<evidence type="ECO:0000313" key="4">
    <source>
        <dbReference type="EMBL" id="QKM61779.1"/>
    </source>
</evidence>
<dbReference type="Gene3D" id="3.90.850.10">
    <property type="entry name" value="Fumarylacetoacetase-like, C-terminal domain"/>
    <property type="match status" value="1"/>
</dbReference>
<organism evidence="4 5">
    <name type="scientific">Polynucleobacter antarcticus</name>
    <dbReference type="NCBI Taxonomy" id="1743162"/>
    <lineage>
        <taxon>Bacteria</taxon>
        <taxon>Pseudomonadati</taxon>
        <taxon>Pseudomonadota</taxon>
        <taxon>Betaproteobacteria</taxon>
        <taxon>Burkholderiales</taxon>
        <taxon>Burkholderiaceae</taxon>
        <taxon>Polynucleobacter</taxon>
    </lineage>
</organism>
<keyword evidence="4" id="KW-0413">Isomerase</keyword>
<reference evidence="4 5" key="1">
    <citation type="submission" date="2018-04" db="EMBL/GenBank/DDBJ databases">
        <title>Polynucleobacter sp. LimPoW16 genome.</title>
        <authorList>
            <person name="Hahn M.W."/>
        </authorList>
    </citation>
    <scope>NUCLEOTIDE SEQUENCE [LARGE SCALE GENOMIC DNA]</scope>
    <source>
        <strain evidence="4 5">LimPoW16</strain>
    </source>
</reference>
<dbReference type="SUPFAM" id="SSF56529">
    <property type="entry name" value="FAH"/>
    <property type="match status" value="1"/>
</dbReference>
<dbReference type="InterPro" id="IPR018833">
    <property type="entry name" value="Rv2993c-like_N"/>
</dbReference>
<keyword evidence="5" id="KW-1185">Reference proteome</keyword>
<evidence type="ECO:0000259" key="3">
    <source>
        <dbReference type="Pfam" id="PF10370"/>
    </source>
</evidence>
<dbReference type="GO" id="GO:0046872">
    <property type="term" value="F:metal ion binding"/>
    <property type="evidence" value="ECO:0007669"/>
    <property type="project" value="UniProtKB-KW"/>
</dbReference>
<dbReference type="Proteomes" id="UP000500806">
    <property type="component" value="Chromosome"/>
</dbReference>
<dbReference type="EMBL" id="CP028941">
    <property type="protein sequence ID" value="QKM61779.1"/>
    <property type="molecule type" value="Genomic_DNA"/>
</dbReference>
<gene>
    <name evidence="4" type="ORF">DCO16_00985</name>
</gene>
<dbReference type="Pfam" id="PF01557">
    <property type="entry name" value="FAA_hydrolase"/>
    <property type="match status" value="1"/>
</dbReference>
<dbReference type="KEGG" id="pani:DCO16_00985"/>